<name>A0A9W6QWL6_9PSEU</name>
<accession>A0A9W6QWL6</accession>
<sequence>MVRDGGGTAPAEIRVARRLVAHGHRVRVVGPPTVAHLAAGLDFHVVADTEPAPLAKHLDGRLDGVDIVVADCMLFGALIAATVRDVPSAALMPTVYLADRLVGSTLAAQPHWVRVRTAINDARRGFGLPEVAAVTEQILAADRVLVLTSRAFELPEVCPPANVVYAGPQLDDSPPGQWGPKWTDRPLVVVSLSTSDQDQADLLHRLLAAVGELPVHALVTLGPAVDPAQFDPPDNTSLERFVPHSAVLPHAALVATHAGHGTVMSALRAGVPLVCIPMGRDQYDVAARVRHHGAGISVPADADVVTLTGAIRRVLAEPGYTKAARHMATAITAEDPDRVVEAIVTAVG</sequence>
<keyword evidence="3" id="KW-1185">Reference proteome</keyword>
<dbReference type="CDD" id="cd03784">
    <property type="entry name" value="GT1_Gtf-like"/>
    <property type="match status" value="1"/>
</dbReference>
<dbReference type="GO" id="GO:0008194">
    <property type="term" value="F:UDP-glycosyltransferase activity"/>
    <property type="evidence" value="ECO:0007669"/>
    <property type="project" value="InterPro"/>
</dbReference>
<organism evidence="2 3">
    <name type="scientific">Amycolatopsis taiwanensis</name>
    <dbReference type="NCBI Taxonomy" id="342230"/>
    <lineage>
        <taxon>Bacteria</taxon>
        <taxon>Bacillati</taxon>
        <taxon>Actinomycetota</taxon>
        <taxon>Actinomycetes</taxon>
        <taxon>Pseudonocardiales</taxon>
        <taxon>Pseudonocardiaceae</taxon>
        <taxon>Amycolatopsis</taxon>
    </lineage>
</organism>
<gene>
    <name evidence="2" type="ORF">Atai01_16920</name>
</gene>
<dbReference type="PANTHER" id="PTHR48050">
    <property type="entry name" value="STEROL 3-BETA-GLUCOSYLTRANSFERASE"/>
    <property type="match status" value="1"/>
</dbReference>
<dbReference type="GO" id="GO:0017000">
    <property type="term" value="P:antibiotic biosynthetic process"/>
    <property type="evidence" value="ECO:0007669"/>
    <property type="project" value="UniProtKB-ARBA"/>
</dbReference>
<dbReference type="EMBL" id="BSTI01000003">
    <property type="protein sequence ID" value="GLY65073.1"/>
    <property type="molecule type" value="Genomic_DNA"/>
</dbReference>
<evidence type="ECO:0000313" key="2">
    <source>
        <dbReference type="EMBL" id="GLY65073.1"/>
    </source>
</evidence>
<protein>
    <recommendedName>
        <fullName evidence="1">Erythromycin biosynthesis protein CIII-like C-terminal domain-containing protein</fullName>
    </recommendedName>
</protein>
<dbReference type="InterPro" id="IPR002213">
    <property type="entry name" value="UDP_glucos_trans"/>
</dbReference>
<evidence type="ECO:0000313" key="3">
    <source>
        <dbReference type="Proteomes" id="UP001165136"/>
    </source>
</evidence>
<dbReference type="Proteomes" id="UP001165136">
    <property type="component" value="Unassembled WGS sequence"/>
</dbReference>
<dbReference type="PANTHER" id="PTHR48050:SF13">
    <property type="entry name" value="STEROL 3-BETA-GLUCOSYLTRANSFERASE UGT80A2"/>
    <property type="match status" value="1"/>
</dbReference>
<dbReference type="GO" id="GO:0016758">
    <property type="term" value="F:hexosyltransferase activity"/>
    <property type="evidence" value="ECO:0007669"/>
    <property type="project" value="UniProtKB-ARBA"/>
</dbReference>
<dbReference type="Pfam" id="PF06722">
    <property type="entry name" value="EryCIII-like_C"/>
    <property type="match status" value="1"/>
</dbReference>
<comment type="caution">
    <text evidence="2">The sequence shown here is derived from an EMBL/GenBank/DDBJ whole genome shotgun (WGS) entry which is preliminary data.</text>
</comment>
<proteinExistence type="predicted"/>
<reference evidence="2" key="1">
    <citation type="submission" date="2023-03" db="EMBL/GenBank/DDBJ databases">
        <title>Amycolatopsis taiwanensis NBRC 103393.</title>
        <authorList>
            <person name="Ichikawa N."/>
            <person name="Sato H."/>
            <person name="Tonouchi N."/>
        </authorList>
    </citation>
    <scope>NUCLEOTIDE SEQUENCE</scope>
    <source>
        <strain evidence="2">NBRC 103393</strain>
    </source>
</reference>
<dbReference type="SUPFAM" id="SSF53756">
    <property type="entry name" value="UDP-Glycosyltransferase/glycogen phosphorylase"/>
    <property type="match status" value="1"/>
</dbReference>
<dbReference type="Gene3D" id="3.40.50.2000">
    <property type="entry name" value="Glycogen Phosphorylase B"/>
    <property type="match status" value="2"/>
</dbReference>
<dbReference type="AlphaFoldDB" id="A0A9W6QWL6"/>
<feature type="domain" description="Erythromycin biosynthesis protein CIII-like C-terminal" evidence="1">
    <location>
        <begin position="205"/>
        <end position="343"/>
    </location>
</feature>
<evidence type="ECO:0000259" key="1">
    <source>
        <dbReference type="Pfam" id="PF06722"/>
    </source>
</evidence>
<dbReference type="InterPro" id="IPR010610">
    <property type="entry name" value="EryCIII-like_C"/>
</dbReference>
<dbReference type="InterPro" id="IPR050426">
    <property type="entry name" value="Glycosyltransferase_28"/>
</dbReference>